<dbReference type="InterPro" id="IPR031311">
    <property type="entry name" value="CHIT_BIND_RR_consensus"/>
</dbReference>
<feature type="chain" id="PRO_5023042404" evidence="5">
    <location>
        <begin position="21"/>
        <end position="297"/>
    </location>
</feature>
<feature type="compositionally biased region" description="Polar residues" evidence="4">
    <location>
        <begin position="83"/>
        <end position="106"/>
    </location>
</feature>
<dbReference type="EMBL" id="FZQP02003445">
    <property type="protein sequence ID" value="VVC98219.1"/>
    <property type="molecule type" value="Genomic_DNA"/>
</dbReference>
<evidence type="ECO:0000313" key="7">
    <source>
        <dbReference type="Proteomes" id="UP000324832"/>
    </source>
</evidence>
<dbReference type="GO" id="GO:0062129">
    <property type="term" value="C:chitin-based extracellular matrix"/>
    <property type="evidence" value="ECO:0007669"/>
    <property type="project" value="TreeGrafter"/>
</dbReference>
<dbReference type="Proteomes" id="UP000324832">
    <property type="component" value="Unassembled WGS sequence"/>
</dbReference>
<feature type="compositionally biased region" description="Basic residues" evidence="4">
    <location>
        <begin position="108"/>
        <end position="120"/>
    </location>
</feature>
<keyword evidence="7" id="KW-1185">Reference proteome</keyword>
<evidence type="ECO:0000313" key="6">
    <source>
        <dbReference type="EMBL" id="VVC98219.1"/>
    </source>
</evidence>
<evidence type="ECO:0000256" key="2">
    <source>
        <dbReference type="ARBA" id="ARBA00022729"/>
    </source>
</evidence>
<feature type="signal peptide" evidence="5">
    <location>
        <begin position="1"/>
        <end position="20"/>
    </location>
</feature>
<dbReference type="GO" id="GO:0008010">
    <property type="term" value="F:structural constituent of chitin-based larval cuticle"/>
    <property type="evidence" value="ECO:0007669"/>
    <property type="project" value="TreeGrafter"/>
</dbReference>
<keyword evidence="2 5" id="KW-0732">Signal</keyword>
<proteinExistence type="predicted"/>
<dbReference type="PANTHER" id="PTHR10380">
    <property type="entry name" value="CUTICLE PROTEIN"/>
    <property type="match status" value="1"/>
</dbReference>
<evidence type="ECO:0000256" key="3">
    <source>
        <dbReference type="PROSITE-ProRule" id="PRU00497"/>
    </source>
</evidence>
<evidence type="ECO:0000256" key="4">
    <source>
        <dbReference type="SAM" id="MobiDB-lite"/>
    </source>
</evidence>
<dbReference type="Pfam" id="PF00379">
    <property type="entry name" value="Chitin_bind_4"/>
    <property type="match status" value="1"/>
</dbReference>
<evidence type="ECO:0000256" key="5">
    <source>
        <dbReference type="SAM" id="SignalP"/>
    </source>
</evidence>
<dbReference type="PANTHER" id="PTHR10380:SF229">
    <property type="entry name" value="CUTICULAR PROTEIN 49AF, ISOFORM A"/>
    <property type="match status" value="1"/>
</dbReference>
<dbReference type="PROSITE" id="PS51155">
    <property type="entry name" value="CHIT_BIND_RR_2"/>
    <property type="match status" value="1"/>
</dbReference>
<keyword evidence="1 3" id="KW-0193">Cuticle</keyword>
<reference evidence="6 7" key="1">
    <citation type="submission" date="2017-07" db="EMBL/GenBank/DDBJ databases">
        <authorList>
            <person name="Talla V."/>
            <person name="Backstrom N."/>
        </authorList>
    </citation>
    <scope>NUCLEOTIDE SEQUENCE [LARGE SCALE GENOMIC DNA]</scope>
</reference>
<gene>
    <name evidence="6" type="ORF">LSINAPIS_LOCUS9335</name>
</gene>
<dbReference type="PROSITE" id="PS00233">
    <property type="entry name" value="CHIT_BIND_RR_1"/>
    <property type="match status" value="1"/>
</dbReference>
<accession>A0A5E4QMW6</accession>
<dbReference type="AlphaFoldDB" id="A0A5E4QMW6"/>
<protein>
    <submittedName>
        <fullName evidence="6">Uncharacterized protein</fullName>
    </submittedName>
</protein>
<feature type="region of interest" description="Disordered" evidence="4">
    <location>
        <begin position="77"/>
        <end position="120"/>
    </location>
</feature>
<dbReference type="PRINTS" id="PR00947">
    <property type="entry name" value="CUTICLE"/>
</dbReference>
<sequence length="297" mass="33237">MISVLSKLIWFMTLIVVITSDDIEGDDIAVNVHRPKQLNVYAYNHPPVFESDDIAVKNNHNLQRRDAENDNFKSTVNEEDNFGLTSPNPSKSTNIKLGGENNNVTPNKVRRRKLRRKDAKKVKNFTSNDAIDFIEQNKSVTKVTESTTPITTTAKTIRTVASAITTFPKRPVEDSKRIEFQRRSRERGPVVKILNEQNRVYAHTGNFHYSYDTADGTSISSRGKLINIDNEKAGEAIEGSVSYTDKEGNDFSLSYTADENGYRPVGSHLPTPPPIPPAIARALAYIAQRSTTEPNTE</sequence>
<dbReference type="InterPro" id="IPR000618">
    <property type="entry name" value="Insect_cuticle"/>
</dbReference>
<organism evidence="6 7">
    <name type="scientific">Leptidea sinapis</name>
    <dbReference type="NCBI Taxonomy" id="189913"/>
    <lineage>
        <taxon>Eukaryota</taxon>
        <taxon>Metazoa</taxon>
        <taxon>Ecdysozoa</taxon>
        <taxon>Arthropoda</taxon>
        <taxon>Hexapoda</taxon>
        <taxon>Insecta</taxon>
        <taxon>Pterygota</taxon>
        <taxon>Neoptera</taxon>
        <taxon>Endopterygota</taxon>
        <taxon>Lepidoptera</taxon>
        <taxon>Glossata</taxon>
        <taxon>Ditrysia</taxon>
        <taxon>Papilionoidea</taxon>
        <taxon>Pieridae</taxon>
        <taxon>Dismorphiinae</taxon>
        <taxon>Leptidea</taxon>
    </lineage>
</organism>
<dbReference type="InterPro" id="IPR050468">
    <property type="entry name" value="Cuticle_Struct_Prot"/>
</dbReference>
<name>A0A5E4QMW6_9NEOP</name>
<evidence type="ECO:0000256" key="1">
    <source>
        <dbReference type="ARBA" id="ARBA00022460"/>
    </source>
</evidence>